<sequence>MNSLSLTRDKTNIKLIVGLGNIGEKYAHTRHNAGFLFLDYLTHFFLKSKGFHPDTQEDKYYKVYTYEELDIVCLKPSMMMNRSGEALLEFIKYKDYMLSEILVVHDDLDIALGKYKLQPLKSPKLHNGITSIEKVLAGKDFYRLRIGVENRKGIPIPGVSFVLEKFSKEELDQLDLVFN</sequence>
<reference evidence="9" key="2">
    <citation type="journal article" date="2021" name="Microbiome">
        <title>Successional dynamics and alternative stable states in a saline activated sludge microbial community over 9 years.</title>
        <authorList>
            <person name="Wang Y."/>
            <person name="Ye J."/>
            <person name="Ju F."/>
            <person name="Liu L."/>
            <person name="Boyd J.A."/>
            <person name="Deng Y."/>
            <person name="Parks D.H."/>
            <person name="Jiang X."/>
            <person name="Yin X."/>
            <person name="Woodcroft B.J."/>
            <person name="Tyson G.W."/>
            <person name="Hugenholtz P."/>
            <person name="Polz M.F."/>
            <person name="Zhang T."/>
        </authorList>
    </citation>
    <scope>NUCLEOTIDE SEQUENCE</scope>
    <source>
        <strain evidence="9">HKST-UBA15</strain>
    </source>
</reference>
<keyword evidence="4" id="KW-0694">RNA-binding</keyword>
<comment type="similarity">
    <text evidence="5 8">Belongs to the PTH family.</text>
</comment>
<accession>A0A955L0P9</accession>
<gene>
    <name evidence="9" type="primary">pth</name>
    <name evidence="9" type="ORF">KC675_03850</name>
</gene>
<evidence type="ECO:0000256" key="2">
    <source>
        <dbReference type="ARBA" id="ARBA00022555"/>
    </source>
</evidence>
<evidence type="ECO:0000256" key="6">
    <source>
        <dbReference type="ARBA" id="ARBA00050038"/>
    </source>
</evidence>
<evidence type="ECO:0000313" key="9">
    <source>
        <dbReference type="EMBL" id="MCA9380283.1"/>
    </source>
</evidence>
<dbReference type="PANTHER" id="PTHR17224">
    <property type="entry name" value="PEPTIDYL-TRNA HYDROLASE"/>
    <property type="match status" value="1"/>
</dbReference>
<proteinExistence type="inferred from homology"/>
<dbReference type="EMBL" id="JAGQLL010000045">
    <property type="protein sequence ID" value="MCA9380283.1"/>
    <property type="molecule type" value="Genomic_DNA"/>
</dbReference>
<protein>
    <recommendedName>
        <fullName evidence="6 7">Peptidyl-tRNA hydrolase</fullName>
        <ecNumber evidence="1 7">3.1.1.29</ecNumber>
    </recommendedName>
</protein>
<dbReference type="CDD" id="cd00462">
    <property type="entry name" value="PTH"/>
    <property type="match status" value="1"/>
</dbReference>
<evidence type="ECO:0000256" key="4">
    <source>
        <dbReference type="ARBA" id="ARBA00022884"/>
    </source>
</evidence>
<comment type="catalytic activity">
    <reaction evidence="7">
        <text>an N-acyl-L-alpha-aminoacyl-tRNA + H2O = an N-acyl-L-amino acid + a tRNA + H(+)</text>
        <dbReference type="Rhea" id="RHEA:54448"/>
        <dbReference type="Rhea" id="RHEA-COMP:10123"/>
        <dbReference type="Rhea" id="RHEA-COMP:13883"/>
        <dbReference type="ChEBI" id="CHEBI:15377"/>
        <dbReference type="ChEBI" id="CHEBI:15378"/>
        <dbReference type="ChEBI" id="CHEBI:59874"/>
        <dbReference type="ChEBI" id="CHEBI:78442"/>
        <dbReference type="ChEBI" id="CHEBI:138191"/>
        <dbReference type="EC" id="3.1.1.29"/>
    </reaction>
</comment>
<evidence type="ECO:0000256" key="3">
    <source>
        <dbReference type="ARBA" id="ARBA00022801"/>
    </source>
</evidence>
<dbReference type="InterPro" id="IPR036416">
    <property type="entry name" value="Pept_tRNA_hydro_sf"/>
</dbReference>
<dbReference type="PANTHER" id="PTHR17224:SF1">
    <property type="entry name" value="PEPTIDYL-TRNA HYDROLASE"/>
    <property type="match status" value="1"/>
</dbReference>
<evidence type="ECO:0000313" key="10">
    <source>
        <dbReference type="Proteomes" id="UP000745577"/>
    </source>
</evidence>
<dbReference type="Gene3D" id="3.40.50.1470">
    <property type="entry name" value="Peptidyl-tRNA hydrolase"/>
    <property type="match status" value="1"/>
</dbReference>
<keyword evidence="3 7" id="KW-0378">Hydrolase</keyword>
<name>A0A955L0P9_9BACT</name>
<dbReference type="InterPro" id="IPR001328">
    <property type="entry name" value="Pept_tRNA_hydro"/>
</dbReference>
<dbReference type="NCBIfam" id="TIGR00447">
    <property type="entry name" value="pth"/>
    <property type="match status" value="1"/>
</dbReference>
<dbReference type="GO" id="GO:0000049">
    <property type="term" value="F:tRNA binding"/>
    <property type="evidence" value="ECO:0007669"/>
    <property type="project" value="UniProtKB-KW"/>
</dbReference>
<dbReference type="SUPFAM" id="SSF53178">
    <property type="entry name" value="Peptidyl-tRNA hydrolase-like"/>
    <property type="match status" value="1"/>
</dbReference>
<evidence type="ECO:0000256" key="5">
    <source>
        <dbReference type="ARBA" id="ARBA00038063"/>
    </source>
</evidence>
<reference evidence="9" key="1">
    <citation type="submission" date="2020-04" db="EMBL/GenBank/DDBJ databases">
        <authorList>
            <person name="Zhang T."/>
        </authorList>
    </citation>
    <scope>NUCLEOTIDE SEQUENCE</scope>
    <source>
        <strain evidence="9">HKST-UBA15</strain>
    </source>
</reference>
<comment type="caution">
    <text evidence="9">The sequence shown here is derived from an EMBL/GenBank/DDBJ whole genome shotgun (WGS) entry which is preliminary data.</text>
</comment>
<organism evidence="9 10">
    <name type="scientific">Candidatus Dojkabacteria bacterium</name>
    <dbReference type="NCBI Taxonomy" id="2099670"/>
    <lineage>
        <taxon>Bacteria</taxon>
        <taxon>Candidatus Dojkabacteria</taxon>
    </lineage>
</organism>
<dbReference type="AlphaFoldDB" id="A0A955L0P9"/>
<dbReference type="Pfam" id="PF01195">
    <property type="entry name" value="Pept_tRNA_hydro"/>
    <property type="match status" value="1"/>
</dbReference>
<evidence type="ECO:0000256" key="7">
    <source>
        <dbReference type="RuleBase" id="RU000673"/>
    </source>
</evidence>
<dbReference type="GO" id="GO:0004045">
    <property type="term" value="F:peptidyl-tRNA hydrolase activity"/>
    <property type="evidence" value="ECO:0007669"/>
    <property type="project" value="UniProtKB-EC"/>
</dbReference>
<dbReference type="InterPro" id="IPR018171">
    <property type="entry name" value="Pept_tRNA_hydro_CS"/>
</dbReference>
<feature type="non-terminal residue" evidence="9">
    <location>
        <position position="179"/>
    </location>
</feature>
<dbReference type="PROSITE" id="PS01195">
    <property type="entry name" value="PEPT_TRNA_HYDROL_1"/>
    <property type="match status" value="1"/>
</dbReference>
<dbReference type="EC" id="3.1.1.29" evidence="1 7"/>
<dbReference type="Proteomes" id="UP000745577">
    <property type="component" value="Unassembled WGS sequence"/>
</dbReference>
<evidence type="ECO:0000256" key="8">
    <source>
        <dbReference type="RuleBase" id="RU004320"/>
    </source>
</evidence>
<evidence type="ECO:0000256" key="1">
    <source>
        <dbReference type="ARBA" id="ARBA00013260"/>
    </source>
</evidence>
<keyword evidence="2" id="KW-0820">tRNA-binding</keyword>